<sequence>MAALALIFLKARCQMVRHVGMSSRIPSLVSIGYEGRTVDELVRQLIDNEVLVDVSEILIEYRTPALRRCAPVAGLRDPRHQRIAGHR</sequence>
<evidence type="ECO:0000313" key="2">
    <source>
        <dbReference type="Proteomes" id="UP000044938"/>
    </source>
</evidence>
<protein>
    <submittedName>
        <fullName evidence="1">Uncharacterized protein</fullName>
    </submittedName>
</protein>
<gene>
    <name evidence="1" type="ORF">ERS007720_05059</name>
</gene>
<organism evidence="1 2">
    <name type="scientific">Mycobacterium tuberculosis</name>
    <dbReference type="NCBI Taxonomy" id="1773"/>
    <lineage>
        <taxon>Bacteria</taxon>
        <taxon>Bacillati</taxon>
        <taxon>Actinomycetota</taxon>
        <taxon>Actinomycetes</taxon>
        <taxon>Mycobacteriales</taxon>
        <taxon>Mycobacteriaceae</taxon>
        <taxon>Mycobacterium</taxon>
        <taxon>Mycobacterium tuberculosis complex</taxon>
    </lineage>
</organism>
<name>A0A655JTM4_MYCTX</name>
<reference evidence="1 2" key="1">
    <citation type="submission" date="2015-03" db="EMBL/GenBank/DDBJ databases">
        <authorList>
            <consortium name="Pathogen Informatics"/>
        </authorList>
    </citation>
    <scope>NUCLEOTIDE SEQUENCE [LARGE SCALE GENOMIC DNA]</scope>
    <source>
        <strain evidence="1 2">M09401471</strain>
    </source>
</reference>
<accession>A0A655JTM4</accession>
<proteinExistence type="predicted"/>
<dbReference type="AlphaFoldDB" id="A0A655JTM4"/>
<dbReference type="EMBL" id="CSAJ01001456">
    <property type="protein sequence ID" value="COX99847.1"/>
    <property type="molecule type" value="Genomic_DNA"/>
</dbReference>
<dbReference type="Proteomes" id="UP000044938">
    <property type="component" value="Unassembled WGS sequence"/>
</dbReference>
<evidence type="ECO:0000313" key="1">
    <source>
        <dbReference type="EMBL" id="COX99847.1"/>
    </source>
</evidence>